<evidence type="ECO:0000313" key="3">
    <source>
        <dbReference type="Proteomes" id="UP000199534"/>
    </source>
</evidence>
<evidence type="ECO:0000313" key="2">
    <source>
        <dbReference type="EMBL" id="SFR50401.1"/>
    </source>
</evidence>
<evidence type="ECO:0000256" key="1">
    <source>
        <dbReference type="SAM" id="Coils"/>
    </source>
</evidence>
<dbReference type="OrthoDB" id="1420424at2"/>
<keyword evidence="3" id="KW-1185">Reference proteome</keyword>
<reference evidence="2 3" key="1">
    <citation type="submission" date="2016-10" db="EMBL/GenBank/DDBJ databases">
        <authorList>
            <person name="de Groot N.N."/>
        </authorList>
    </citation>
    <scope>NUCLEOTIDE SEQUENCE [LARGE SCALE GENOMIC DNA]</scope>
    <source>
        <strain evidence="2 3">DSM 21019</strain>
    </source>
</reference>
<evidence type="ECO:0008006" key="4">
    <source>
        <dbReference type="Google" id="ProtNLM"/>
    </source>
</evidence>
<keyword evidence="1" id="KW-0175">Coiled coil</keyword>
<name>A0A1I6H7S5_9FLAO</name>
<feature type="coiled-coil region" evidence="1">
    <location>
        <begin position="203"/>
        <end position="291"/>
    </location>
</feature>
<dbReference type="AlphaFoldDB" id="A0A1I6H7S5"/>
<dbReference type="Proteomes" id="UP000199534">
    <property type="component" value="Unassembled WGS sequence"/>
</dbReference>
<proteinExistence type="predicted"/>
<sequence>MKQLRISVHKALLIGAIFAGGVAFGQQSKTYSEKFDVDSDVEVNLNTSHTDIEFETWNRNEVQVEAIITLEGASEEEAAQYFEDNGIEIMGNSAKITVSTRSDSPWGYRFNSDMDFDFEMPEIEIPEINIPEFEMPEIAQIIENLEIPELMEMEELTEIADLPPMPAMPRMPRFDHEAYERDGEEYMKKWKAEMKEGFDEDFQKRMEEWAKRAEERNKALQERLKVRSEERKARMEARSAEQEQRIEELMRRQEELHKNRAEHREQAQRLREQAQAQLAEARERLRSGEARTRAYYFQGAGKNRNFTIKKTIKIKMPKGARLKLNVRHGEVKLADNAVNIKADLNYATLLASTIEGENTRVIARYSPISVGQWRSGKLNAEFSDNVQLDLVRRLNLSANSSDVTITRLLQQASIENNLGVIRIGSISDDFKEMKVMVQNGDFSCDSPGSAYRISLKNNQSSLDIPTSVVWDKKQAGSSGWKSGYSGNKDAAKSILIDASYSKVAINE</sequence>
<dbReference type="STRING" id="400055.SAMN04490243_2373"/>
<organism evidence="2 3">
    <name type="scientific">Robiginitalea myxolifaciens</name>
    <dbReference type="NCBI Taxonomy" id="400055"/>
    <lineage>
        <taxon>Bacteria</taxon>
        <taxon>Pseudomonadati</taxon>
        <taxon>Bacteroidota</taxon>
        <taxon>Flavobacteriia</taxon>
        <taxon>Flavobacteriales</taxon>
        <taxon>Flavobacteriaceae</taxon>
        <taxon>Robiginitalea</taxon>
    </lineage>
</organism>
<protein>
    <recommendedName>
        <fullName evidence="4">Adhesin domain-containing protein</fullName>
    </recommendedName>
</protein>
<dbReference type="EMBL" id="FOYQ01000002">
    <property type="protein sequence ID" value="SFR50401.1"/>
    <property type="molecule type" value="Genomic_DNA"/>
</dbReference>
<accession>A0A1I6H7S5</accession>
<dbReference type="RefSeq" id="WP_143099970.1">
    <property type="nucleotide sequence ID" value="NZ_FOYQ01000002.1"/>
</dbReference>
<gene>
    <name evidence="2" type="ORF">SAMN04490243_2373</name>
</gene>